<reference evidence="2 3" key="1">
    <citation type="submission" date="2019-03" db="EMBL/GenBank/DDBJ databases">
        <title>Genomic Encyclopedia of Type Strains, Phase III (KMG-III): the genomes of soil and plant-associated and newly described type strains.</title>
        <authorList>
            <person name="Whitman W."/>
        </authorList>
    </citation>
    <scope>NUCLEOTIDE SEQUENCE [LARGE SCALE GENOMIC DNA]</scope>
    <source>
        <strain evidence="2 3">VKMAc-2574</strain>
    </source>
</reference>
<dbReference type="Proteomes" id="UP000295060">
    <property type="component" value="Unassembled WGS sequence"/>
</dbReference>
<organism evidence="2 3">
    <name type="scientific">Kribbella pratensis</name>
    <dbReference type="NCBI Taxonomy" id="2512112"/>
    <lineage>
        <taxon>Bacteria</taxon>
        <taxon>Bacillati</taxon>
        <taxon>Actinomycetota</taxon>
        <taxon>Actinomycetes</taxon>
        <taxon>Propionibacteriales</taxon>
        <taxon>Kribbellaceae</taxon>
        <taxon>Kribbella</taxon>
    </lineage>
</organism>
<dbReference type="RefSeq" id="WP_134005095.1">
    <property type="nucleotide sequence ID" value="NZ_SODU01000001.1"/>
</dbReference>
<comment type="caution">
    <text evidence="2">The sequence shown here is derived from an EMBL/GenBank/DDBJ whole genome shotgun (WGS) entry which is preliminary data.</text>
</comment>
<gene>
    <name evidence="2" type="ORF">EV137_0060</name>
</gene>
<proteinExistence type="predicted"/>
<evidence type="ECO:0000313" key="3">
    <source>
        <dbReference type="Proteomes" id="UP000295060"/>
    </source>
</evidence>
<evidence type="ECO:0000313" key="2">
    <source>
        <dbReference type="EMBL" id="TDW92800.1"/>
    </source>
</evidence>
<sequence>MSGTVRSEAEEYRQGADRPLGGYAVLMTLFGALVGIAGAVAAVRGTNGRRISPYDLLLMTAGTHKLARLVSKDAVTSPLRMPFTRYREPGGPAEVMEEVRSEGSLQHAVGELVTCPFCLAIWVATAFSIGFLFAPRVTRVAASALTATAGSDFLQLLYARLQRSAN</sequence>
<dbReference type="Pfam" id="PF07098">
    <property type="entry name" value="DUF1360"/>
    <property type="match status" value="1"/>
</dbReference>
<feature type="transmembrane region" description="Helical" evidence="1">
    <location>
        <begin position="112"/>
        <end position="134"/>
    </location>
</feature>
<keyword evidence="1" id="KW-1133">Transmembrane helix</keyword>
<evidence type="ECO:0000256" key="1">
    <source>
        <dbReference type="SAM" id="Phobius"/>
    </source>
</evidence>
<dbReference type="EMBL" id="SODU01000001">
    <property type="protein sequence ID" value="TDW92800.1"/>
    <property type="molecule type" value="Genomic_DNA"/>
</dbReference>
<keyword evidence="3" id="KW-1185">Reference proteome</keyword>
<name>A0ABY2FJJ4_9ACTN</name>
<accession>A0ABY2FJJ4</accession>
<keyword evidence="1" id="KW-0812">Transmembrane</keyword>
<dbReference type="InterPro" id="IPR010773">
    <property type="entry name" value="Mycophage_PG1_Gp7"/>
</dbReference>
<keyword evidence="1" id="KW-0472">Membrane</keyword>
<feature type="transmembrane region" description="Helical" evidence="1">
    <location>
        <begin position="20"/>
        <end position="43"/>
    </location>
</feature>
<protein>
    <submittedName>
        <fullName evidence="2">Uncharacterized protein DUF1360</fullName>
    </submittedName>
</protein>